<dbReference type="GO" id="GO:0016042">
    <property type="term" value="P:lipid catabolic process"/>
    <property type="evidence" value="ECO:0007669"/>
    <property type="project" value="UniProtKB-KW"/>
</dbReference>
<gene>
    <name evidence="9" type="ORF">V5799_029017</name>
</gene>
<comment type="caution">
    <text evidence="9">The sequence shown here is derived from an EMBL/GenBank/DDBJ whole genome shotgun (WGS) entry which is preliminary data.</text>
</comment>
<keyword evidence="10" id="KW-1185">Reference proteome</keyword>
<dbReference type="Proteomes" id="UP001321473">
    <property type="component" value="Unassembled WGS sequence"/>
</dbReference>
<evidence type="ECO:0000256" key="1">
    <source>
        <dbReference type="ARBA" id="ARBA00001604"/>
    </source>
</evidence>
<dbReference type="InterPro" id="IPR016090">
    <property type="entry name" value="PLA2-like_dom"/>
</dbReference>
<organism evidence="9 10">
    <name type="scientific">Amblyomma americanum</name>
    <name type="common">Lone star tick</name>
    <dbReference type="NCBI Taxonomy" id="6943"/>
    <lineage>
        <taxon>Eukaryota</taxon>
        <taxon>Metazoa</taxon>
        <taxon>Ecdysozoa</taxon>
        <taxon>Arthropoda</taxon>
        <taxon>Chelicerata</taxon>
        <taxon>Arachnida</taxon>
        <taxon>Acari</taxon>
        <taxon>Parasitiformes</taxon>
        <taxon>Ixodida</taxon>
        <taxon>Ixodoidea</taxon>
        <taxon>Ixodidae</taxon>
        <taxon>Amblyomminae</taxon>
        <taxon>Amblyomma</taxon>
    </lineage>
</organism>
<evidence type="ECO:0000256" key="3">
    <source>
        <dbReference type="ARBA" id="ARBA00022801"/>
    </source>
</evidence>
<evidence type="ECO:0000256" key="5">
    <source>
        <dbReference type="ARBA" id="ARBA00022963"/>
    </source>
</evidence>
<dbReference type="InterPro" id="IPR036444">
    <property type="entry name" value="PLipase_A2_dom_sf"/>
</dbReference>
<evidence type="ECO:0000256" key="7">
    <source>
        <dbReference type="SAM" id="Phobius"/>
    </source>
</evidence>
<keyword evidence="4" id="KW-0106">Calcium</keyword>
<dbReference type="AlphaFoldDB" id="A0AAQ4ESP8"/>
<evidence type="ECO:0000259" key="8">
    <source>
        <dbReference type="Pfam" id="PF05826"/>
    </source>
</evidence>
<proteinExistence type="predicted"/>
<evidence type="ECO:0000313" key="9">
    <source>
        <dbReference type="EMBL" id="KAK8777638.1"/>
    </source>
</evidence>
<evidence type="ECO:0000313" key="10">
    <source>
        <dbReference type="Proteomes" id="UP001321473"/>
    </source>
</evidence>
<feature type="domain" description="Phospholipase A2-like central" evidence="8">
    <location>
        <begin position="153"/>
        <end position="248"/>
    </location>
</feature>
<evidence type="ECO:0000256" key="4">
    <source>
        <dbReference type="ARBA" id="ARBA00022837"/>
    </source>
</evidence>
<sequence length="315" mass="35758">MATASRHQSRMCPPVAMAPSVAVSIPICVASWLFFVTSGVCHIPEDTGRTRTTLYNNGPLTRNPRIFTDVYNGGHRMAEVFLDRKNGRLLHCNVLGDRFLISHILKSAQTLAVIHATPHKMNHLLHLCLNLPANRKRPEYPRPSNNSLHSLSIFPGTKWCGAGNVATNIYDLGKARDSDMCCRDHDHSKDIIPAFRQKYGIKNHRFYTMTNCAEDRKLFNCFLNVGSFTSVSLGVTFFDILKTRCFEYGYPTKCARYKYAGGSSRKKSCQVFTIDASKRRKWRVFRPPNFLKAFMQAKKGKNITANLWLSDDMKV</sequence>
<dbReference type="SUPFAM" id="SSF48619">
    <property type="entry name" value="Phospholipase A2, PLA2"/>
    <property type="match status" value="1"/>
</dbReference>
<dbReference type="GO" id="GO:0004623">
    <property type="term" value="F:phospholipase A2 activity"/>
    <property type="evidence" value="ECO:0007669"/>
    <property type="project" value="UniProtKB-EC"/>
</dbReference>
<keyword evidence="6" id="KW-0443">Lipid metabolism</keyword>
<keyword evidence="5" id="KW-0442">Lipid degradation</keyword>
<name>A0AAQ4ESP8_AMBAM</name>
<keyword evidence="3" id="KW-0378">Hydrolase</keyword>
<reference evidence="9 10" key="1">
    <citation type="journal article" date="2023" name="Arcadia Sci">
        <title>De novo assembly of a long-read Amblyomma americanum tick genome.</title>
        <authorList>
            <person name="Chou S."/>
            <person name="Poskanzer K.E."/>
            <person name="Rollins M."/>
            <person name="Thuy-Boun P.S."/>
        </authorList>
    </citation>
    <scope>NUCLEOTIDE SEQUENCE [LARGE SCALE GENOMIC DNA]</scope>
    <source>
        <strain evidence="9">F_SG_1</strain>
        <tissue evidence="9">Salivary glands</tissue>
    </source>
</reference>
<dbReference type="PANTHER" id="PTHR12253">
    <property type="entry name" value="RH14732P"/>
    <property type="match status" value="1"/>
</dbReference>
<dbReference type="Pfam" id="PF05826">
    <property type="entry name" value="Phospholip_A2_2"/>
    <property type="match status" value="1"/>
</dbReference>
<feature type="transmembrane region" description="Helical" evidence="7">
    <location>
        <begin position="12"/>
        <end position="35"/>
    </location>
</feature>
<dbReference type="GO" id="GO:0006644">
    <property type="term" value="P:phospholipid metabolic process"/>
    <property type="evidence" value="ECO:0007669"/>
    <property type="project" value="InterPro"/>
</dbReference>
<keyword evidence="7" id="KW-1133">Transmembrane helix</keyword>
<accession>A0AAQ4ESP8</accession>
<dbReference type="GO" id="GO:0050482">
    <property type="term" value="P:arachidonate secretion"/>
    <property type="evidence" value="ECO:0007669"/>
    <property type="project" value="InterPro"/>
</dbReference>
<keyword evidence="7" id="KW-0812">Transmembrane</keyword>
<comment type="catalytic activity">
    <reaction evidence="1">
        <text>a 1,2-diacyl-sn-glycero-3-phosphocholine + H2O = a 1-acyl-sn-glycero-3-phosphocholine + a fatty acid + H(+)</text>
        <dbReference type="Rhea" id="RHEA:15801"/>
        <dbReference type="ChEBI" id="CHEBI:15377"/>
        <dbReference type="ChEBI" id="CHEBI:15378"/>
        <dbReference type="ChEBI" id="CHEBI:28868"/>
        <dbReference type="ChEBI" id="CHEBI:57643"/>
        <dbReference type="ChEBI" id="CHEBI:58168"/>
        <dbReference type="EC" id="3.1.1.4"/>
    </reaction>
</comment>
<protein>
    <recommendedName>
        <fullName evidence="8">Phospholipase A2-like central domain-containing protein</fullName>
    </recommendedName>
</protein>
<evidence type="ECO:0000256" key="2">
    <source>
        <dbReference type="ARBA" id="ARBA00001913"/>
    </source>
</evidence>
<keyword evidence="7" id="KW-0472">Membrane</keyword>
<dbReference type="EMBL" id="JARKHS020011604">
    <property type="protein sequence ID" value="KAK8777638.1"/>
    <property type="molecule type" value="Genomic_DNA"/>
</dbReference>
<dbReference type="Gene3D" id="1.20.90.10">
    <property type="entry name" value="Phospholipase A2 domain"/>
    <property type="match status" value="1"/>
</dbReference>
<evidence type="ECO:0000256" key="6">
    <source>
        <dbReference type="ARBA" id="ARBA00023098"/>
    </source>
</evidence>
<comment type="cofactor">
    <cofactor evidence="2">
        <name>Ca(2+)</name>
        <dbReference type="ChEBI" id="CHEBI:29108"/>
    </cofactor>
</comment>